<keyword evidence="1" id="KW-1133">Transmembrane helix</keyword>
<evidence type="ECO:0000313" key="3">
    <source>
        <dbReference type="Proteomes" id="UP000798488"/>
    </source>
</evidence>
<sequence length="59" mass="6425">MLVDYKMPRVGICSSYVSLRNASIGFILAALLAGSMPKIMLMAAEKVKAINIVHQDTSR</sequence>
<dbReference type="Proteomes" id="UP000798488">
    <property type="component" value="Unassembled WGS sequence"/>
</dbReference>
<accession>A0A9D3AWX2</accession>
<dbReference type="AlphaFoldDB" id="A0A9D3AWX2"/>
<reference evidence="2" key="1">
    <citation type="submission" date="2016-02" db="EMBL/GenBank/DDBJ databases">
        <title>Draft Genome Sequence of Sporotomaculum syntrophicum Strain FB, a Syntrophic Benzoate Degrader.</title>
        <authorList>
            <person name="Nobu M.K."/>
            <person name="Narihiro T."/>
            <person name="Qiu Y.-L."/>
            <person name="Ohashi A."/>
            <person name="Liu W.-T."/>
            <person name="Yuji S."/>
        </authorList>
    </citation>
    <scope>NUCLEOTIDE SEQUENCE</scope>
    <source>
        <strain evidence="2">FB</strain>
    </source>
</reference>
<protein>
    <submittedName>
        <fullName evidence="2">Uncharacterized protein</fullName>
    </submittedName>
</protein>
<proteinExistence type="predicted"/>
<keyword evidence="1" id="KW-0812">Transmembrane</keyword>
<keyword evidence="1" id="KW-0472">Membrane</keyword>
<feature type="transmembrane region" description="Helical" evidence="1">
    <location>
        <begin position="24"/>
        <end position="44"/>
    </location>
</feature>
<organism evidence="2 3">
    <name type="scientific">Sporotomaculum syntrophicum</name>
    <dbReference type="NCBI Taxonomy" id="182264"/>
    <lineage>
        <taxon>Bacteria</taxon>
        <taxon>Bacillati</taxon>
        <taxon>Bacillota</taxon>
        <taxon>Clostridia</taxon>
        <taxon>Eubacteriales</taxon>
        <taxon>Desulfallaceae</taxon>
        <taxon>Sporotomaculum</taxon>
    </lineage>
</organism>
<evidence type="ECO:0000313" key="2">
    <source>
        <dbReference type="EMBL" id="KAF1083756.1"/>
    </source>
</evidence>
<keyword evidence="3" id="KW-1185">Reference proteome</keyword>
<evidence type="ECO:0000256" key="1">
    <source>
        <dbReference type="SAM" id="Phobius"/>
    </source>
</evidence>
<comment type="caution">
    <text evidence="2">The sequence shown here is derived from an EMBL/GenBank/DDBJ whole genome shotgun (WGS) entry which is preliminary data.</text>
</comment>
<name>A0A9D3AWX2_9FIRM</name>
<gene>
    <name evidence="2" type="ORF">SPSYN_03105</name>
</gene>
<dbReference type="EMBL" id="LSRS01000011">
    <property type="protein sequence ID" value="KAF1083756.1"/>
    <property type="molecule type" value="Genomic_DNA"/>
</dbReference>